<dbReference type="RefSeq" id="WP_161947409.1">
    <property type="nucleotide sequence ID" value="NZ_FUWR01000001.1"/>
</dbReference>
<dbReference type="CDD" id="cd17877">
    <property type="entry name" value="NP_MTAN-like"/>
    <property type="match status" value="1"/>
</dbReference>
<proteinExistence type="predicted"/>
<dbReference type="GO" id="GO:0009116">
    <property type="term" value="P:nucleoside metabolic process"/>
    <property type="evidence" value="ECO:0007669"/>
    <property type="project" value="InterPro"/>
</dbReference>
<dbReference type="GO" id="GO:0005829">
    <property type="term" value="C:cytosol"/>
    <property type="evidence" value="ECO:0007669"/>
    <property type="project" value="TreeGrafter"/>
</dbReference>
<dbReference type="STRING" id="115783.SAMN02745119_00554"/>
<evidence type="ECO:0000259" key="1">
    <source>
        <dbReference type="Pfam" id="PF01048"/>
    </source>
</evidence>
<dbReference type="InterPro" id="IPR000845">
    <property type="entry name" value="Nucleoside_phosphorylase_d"/>
</dbReference>
<dbReference type="PANTHER" id="PTHR46832">
    <property type="entry name" value="5'-METHYLTHIOADENOSINE/S-ADENOSYLHOMOCYSTEINE NUCLEOSIDASE"/>
    <property type="match status" value="1"/>
</dbReference>
<dbReference type="SUPFAM" id="SSF53167">
    <property type="entry name" value="Purine and uridine phosphorylases"/>
    <property type="match status" value="1"/>
</dbReference>
<dbReference type="PANTHER" id="PTHR46832:SF1">
    <property type="entry name" value="5'-METHYLTHIOADENOSINE_S-ADENOSYLHOMOCYSTEINE NUCLEOSIDASE"/>
    <property type="match status" value="1"/>
</dbReference>
<reference evidence="3" key="1">
    <citation type="submission" date="2017-02" db="EMBL/GenBank/DDBJ databases">
        <authorList>
            <person name="Varghese N."/>
            <person name="Submissions S."/>
        </authorList>
    </citation>
    <scope>NUCLEOTIDE SEQUENCE [LARGE SCALE GENOMIC DNA]</scope>
    <source>
        <strain evidence="3">ATCC BAA-34</strain>
    </source>
</reference>
<dbReference type="AlphaFoldDB" id="A0A1T4KHC2"/>
<dbReference type="InterPro" id="IPR035994">
    <property type="entry name" value="Nucleoside_phosphorylase_sf"/>
</dbReference>
<dbReference type="Gene3D" id="3.40.50.1580">
    <property type="entry name" value="Nucleoside phosphorylase domain"/>
    <property type="match status" value="1"/>
</dbReference>
<dbReference type="Proteomes" id="UP000190102">
    <property type="component" value="Unassembled WGS sequence"/>
</dbReference>
<feature type="domain" description="Nucleoside phosphorylase" evidence="1">
    <location>
        <begin position="7"/>
        <end position="214"/>
    </location>
</feature>
<sequence length="253" mass="27053">MDTVKHIGIIVAMPEERVALVKRLQQVKRRLMDGTPFYQGLLEGRKVTVVEGGMGTAAAARAARQLIGTDRPSILLSAGFCGAIRPGAQVADLILCKKLFTDNENGLHEVTLPGSELTTARLSAELQHRGLRTWQGSFITTGRIVTKSACAETLPENLPTPVLEMESAAVALAAAAAGIPFLGIRAISDDAAEELGFSLDELTDEQLRISIPRVLFTCLKKPRIIPQLARLAANSGKAGKNLGIALQQILPML</sequence>
<dbReference type="GO" id="GO:0008930">
    <property type="term" value="F:methylthioadenosine nucleosidase activity"/>
    <property type="evidence" value="ECO:0007669"/>
    <property type="project" value="TreeGrafter"/>
</dbReference>
<organism evidence="2 3">
    <name type="scientific">Trichlorobacter thiogenes</name>
    <dbReference type="NCBI Taxonomy" id="115783"/>
    <lineage>
        <taxon>Bacteria</taxon>
        <taxon>Pseudomonadati</taxon>
        <taxon>Thermodesulfobacteriota</taxon>
        <taxon>Desulfuromonadia</taxon>
        <taxon>Geobacterales</taxon>
        <taxon>Geobacteraceae</taxon>
        <taxon>Trichlorobacter</taxon>
    </lineage>
</organism>
<evidence type="ECO:0000313" key="3">
    <source>
        <dbReference type="Proteomes" id="UP000190102"/>
    </source>
</evidence>
<dbReference type="EMBL" id="FUWR01000001">
    <property type="protein sequence ID" value="SJZ41822.1"/>
    <property type="molecule type" value="Genomic_DNA"/>
</dbReference>
<gene>
    <name evidence="2" type="ORF">SAMN02745119_00554</name>
</gene>
<protein>
    <submittedName>
        <fullName evidence="2">Adenosylhomocysteine nucleosidase</fullName>
    </submittedName>
</protein>
<dbReference type="GO" id="GO:0008782">
    <property type="term" value="F:adenosylhomocysteine nucleosidase activity"/>
    <property type="evidence" value="ECO:0007669"/>
    <property type="project" value="TreeGrafter"/>
</dbReference>
<dbReference type="GO" id="GO:0019284">
    <property type="term" value="P:L-methionine salvage from S-adenosylmethionine"/>
    <property type="evidence" value="ECO:0007669"/>
    <property type="project" value="TreeGrafter"/>
</dbReference>
<name>A0A1T4KHC2_9BACT</name>
<dbReference type="Pfam" id="PF01048">
    <property type="entry name" value="PNP_UDP_1"/>
    <property type="match status" value="1"/>
</dbReference>
<keyword evidence="3" id="KW-1185">Reference proteome</keyword>
<evidence type="ECO:0000313" key="2">
    <source>
        <dbReference type="EMBL" id="SJZ41822.1"/>
    </source>
</evidence>
<accession>A0A1T4KHC2</accession>